<dbReference type="PROSITE" id="PS51186">
    <property type="entry name" value="GNAT"/>
    <property type="match status" value="1"/>
</dbReference>
<evidence type="ECO:0000259" key="1">
    <source>
        <dbReference type="PROSITE" id="PS51186"/>
    </source>
</evidence>
<dbReference type="Gene3D" id="3.40.630.30">
    <property type="match status" value="1"/>
</dbReference>
<comment type="caution">
    <text evidence="2">The sequence shown here is derived from an EMBL/GenBank/DDBJ whole genome shotgun (WGS) entry which is preliminary data.</text>
</comment>
<dbReference type="Proteomes" id="UP001228376">
    <property type="component" value="Unassembled WGS sequence"/>
</dbReference>
<evidence type="ECO:0000313" key="2">
    <source>
        <dbReference type="EMBL" id="MDY0405382.1"/>
    </source>
</evidence>
<gene>
    <name evidence="2" type="ORF">P5G51_008200</name>
</gene>
<accession>A0ABU5CGD6</accession>
<organism evidence="2 3">
    <name type="scientific">Tigheibacillus jepli</name>
    <dbReference type="NCBI Taxonomy" id="3035914"/>
    <lineage>
        <taxon>Bacteria</taxon>
        <taxon>Bacillati</taxon>
        <taxon>Bacillota</taxon>
        <taxon>Bacilli</taxon>
        <taxon>Bacillales</taxon>
        <taxon>Bacillaceae</taxon>
        <taxon>Tigheibacillus</taxon>
    </lineage>
</organism>
<evidence type="ECO:0000313" key="3">
    <source>
        <dbReference type="Proteomes" id="UP001228376"/>
    </source>
</evidence>
<protein>
    <submittedName>
        <fullName evidence="2">GNAT family N-acetyltransferase</fullName>
    </submittedName>
</protein>
<dbReference type="InterPro" id="IPR000182">
    <property type="entry name" value="GNAT_dom"/>
</dbReference>
<dbReference type="InterPro" id="IPR016181">
    <property type="entry name" value="Acyl_CoA_acyltransferase"/>
</dbReference>
<keyword evidence="3" id="KW-1185">Reference proteome</keyword>
<sequence>MALTIEPYQTDDMKELVWLSKEISDNLLENTNLQAAYTAKDNQKIIGLAIAWKSTFHPFCTYFRIWADPKYENFAARQKLLHKLEQLQEKAVPLQTSLWDGNHFMQTFYERQGFRLIRKTHIHKILLTDCFISKLPKSRHEEGIKVASLDQVIENPKFKGQLLKLVKDNYEQTHLVNPVANFDLDTWQSLVLAEDVLANASFVCVHTKQQLVVAYAFMHQSKVKDTLELGWFGALESSYINWIVDIVRQQILFAIQQGYAYIETEFDSTNPHAMKVLEAMPFPDNPVWLTYQK</sequence>
<dbReference type="RefSeq" id="WP_306065303.1">
    <property type="nucleotide sequence ID" value="NZ_JAROCA020000001.1"/>
</dbReference>
<name>A0ABU5CGD6_9BACI</name>
<proteinExistence type="predicted"/>
<dbReference type="Pfam" id="PF00583">
    <property type="entry name" value="Acetyltransf_1"/>
    <property type="match status" value="1"/>
</dbReference>
<dbReference type="SUPFAM" id="SSF55729">
    <property type="entry name" value="Acyl-CoA N-acyltransferases (Nat)"/>
    <property type="match status" value="1"/>
</dbReference>
<feature type="domain" description="N-acetyltransferase" evidence="1">
    <location>
        <begin position="1"/>
        <end position="137"/>
    </location>
</feature>
<dbReference type="EMBL" id="JAROCA020000001">
    <property type="protein sequence ID" value="MDY0405382.1"/>
    <property type="molecule type" value="Genomic_DNA"/>
</dbReference>
<reference evidence="2 3" key="1">
    <citation type="submission" date="2023-10" db="EMBL/GenBank/DDBJ databases">
        <title>179-bfca-hs.</title>
        <authorList>
            <person name="Miliotis G."/>
            <person name="Sengupta P."/>
            <person name="Hameed A."/>
            <person name="Chuvochina M."/>
            <person name="Mcdonagh F."/>
            <person name="Simpson A.C."/>
            <person name="Singh N.K."/>
            <person name="Rekha P.D."/>
            <person name="Raman K."/>
            <person name="Hugenholtz P."/>
            <person name="Venkateswaran K."/>
        </authorList>
    </citation>
    <scope>NUCLEOTIDE SEQUENCE [LARGE SCALE GENOMIC DNA]</scope>
    <source>
        <strain evidence="2 3">179-BFC-A-HS</strain>
    </source>
</reference>